<dbReference type="Proteomes" id="UP000054337">
    <property type="component" value="Unassembled WGS sequence"/>
</dbReference>
<dbReference type="GO" id="GO:0003700">
    <property type="term" value="F:DNA-binding transcription factor activity"/>
    <property type="evidence" value="ECO:0007669"/>
    <property type="project" value="InterPro"/>
</dbReference>
<feature type="compositionally biased region" description="Basic and acidic residues" evidence="1">
    <location>
        <begin position="8"/>
        <end position="20"/>
    </location>
</feature>
<evidence type="ECO:0000259" key="2">
    <source>
        <dbReference type="PROSITE" id="PS50217"/>
    </source>
</evidence>
<dbReference type="OrthoDB" id="10598346at2759"/>
<dbReference type="Pfam" id="PF00170">
    <property type="entry name" value="bZIP_1"/>
    <property type="match status" value="1"/>
</dbReference>
<dbReference type="EMBL" id="KI968993">
    <property type="protein sequence ID" value="EUN20484.1"/>
    <property type="molecule type" value="Genomic_DNA"/>
</dbReference>
<gene>
    <name evidence="3" type="ORF">COCVIDRAFT_52505</name>
</gene>
<evidence type="ECO:0000313" key="3">
    <source>
        <dbReference type="EMBL" id="EUN20484.1"/>
    </source>
</evidence>
<reference evidence="3 4" key="1">
    <citation type="journal article" date="2013" name="PLoS Genet.">
        <title>Comparative genome structure, secondary metabolite, and effector coding capacity across Cochliobolus pathogens.</title>
        <authorList>
            <person name="Condon B.J."/>
            <person name="Leng Y."/>
            <person name="Wu D."/>
            <person name="Bushley K.E."/>
            <person name="Ohm R.A."/>
            <person name="Otillar R."/>
            <person name="Martin J."/>
            <person name="Schackwitz W."/>
            <person name="Grimwood J."/>
            <person name="MohdZainudin N."/>
            <person name="Xue C."/>
            <person name="Wang R."/>
            <person name="Manning V.A."/>
            <person name="Dhillon B."/>
            <person name="Tu Z.J."/>
            <person name="Steffenson B.J."/>
            <person name="Salamov A."/>
            <person name="Sun H."/>
            <person name="Lowry S."/>
            <person name="LaButti K."/>
            <person name="Han J."/>
            <person name="Copeland A."/>
            <person name="Lindquist E."/>
            <person name="Barry K."/>
            <person name="Schmutz J."/>
            <person name="Baker S.E."/>
            <person name="Ciuffetti L.M."/>
            <person name="Grigoriev I.V."/>
            <person name="Zhong S."/>
            <person name="Turgeon B.G."/>
        </authorList>
    </citation>
    <scope>NUCLEOTIDE SEQUENCE [LARGE SCALE GENOMIC DNA]</scope>
    <source>
        <strain evidence="3 4">FI3</strain>
    </source>
</reference>
<dbReference type="HOGENOM" id="CLU_196943_0_0_1"/>
<dbReference type="InterPro" id="IPR004827">
    <property type="entry name" value="bZIP"/>
</dbReference>
<evidence type="ECO:0000313" key="4">
    <source>
        <dbReference type="Proteomes" id="UP000054337"/>
    </source>
</evidence>
<organism evidence="3 4">
    <name type="scientific">Bipolaris victoriae (strain FI3)</name>
    <name type="common">Victoria blight of oats agent</name>
    <name type="synonym">Cochliobolus victoriae</name>
    <dbReference type="NCBI Taxonomy" id="930091"/>
    <lineage>
        <taxon>Eukaryota</taxon>
        <taxon>Fungi</taxon>
        <taxon>Dikarya</taxon>
        <taxon>Ascomycota</taxon>
        <taxon>Pezizomycotina</taxon>
        <taxon>Dothideomycetes</taxon>
        <taxon>Pleosporomycetidae</taxon>
        <taxon>Pleosporales</taxon>
        <taxon>Pleosporineae</taxon>
        <taxon>Pleosporaceae</taxon>
        <taxon>Bipolaris</taxon>
    </lineage>
</organism>
<dbReference type="SUPFAM" id="SSF57959">
    <property type="entry name" value="Leucine zipper domain"/>
    <property type="match status" value="1"/>
</dbReference>
<evidence type="ECO:0000256" key="1">
    <source>
        <dbReference type="SAM" id="MobiDB-lite"/>
    </source>
</evidence>
<name>W7DZU0_BIPV3</name>
<dbReference type="SMART" id="SM00338">
    <property type="entry name" value="BRLZ"/>
    <property type="match status" value="1"/>
</dbReference>
<feature type="domain" description="BZIP" evidence="2">
    <location>
        <begin position="5"/>
        <end position="51"/>
    </location>
</feature>
<dbReference type="GeneID" id="26257610"/>
<feature type="region of interest" description="Disordered" evidence="1">
    <location>
        <begin position="1"/>
        <end position="41"/>
    </location>
</feature>
<dbReference type="InterPro" id="IPR046347">
    <property type="entry name" value="bZIP_sf"/>
</dbReference>
<dbReference type="AlphaFoldDB" id="W7DZU0"/>
<proteinExistence type="predicted"/>
<dbReference type="CDD" id="cd14686">
    <property type="entry name" value="bZIP"/>
    <property type="match status" value="1"/>
</dbReference>
<sequence length="79" mass="9382">MKLTADQLARRREYNRESQRKSRQKKKDQINTLQRQNRELEQDNVSLQERLLHALATIEVLKKGASSQQIPLYVESVYL</sequence>
<keyword evidence="4" id="KW-1185">Reference proteome</keyword>
<dbReference type="PROSITE" id="PS50217">
    <property type="entry name" value="BZIP"/>
    <property type="match status" value="1"/>
</dbReference>
<protein>
    <recommendedName>
        <fullName evidence="2">BZIP domain-containing protein</fullName>
    </recommendedName>
</protein>
<accession>W7DZU0</accession>
<feature type="non-terminal residue" evidence="3">
    <location>
        <position position="79"/>
    </location>
</feature>
<dbReference type="Gene3D" id="1.20.5.170">
    <property type="match status" value="1"/>
</dbReference>
<dbReference type="RefSeq" id="XP_014550058.1">
    <property type="nucleotide sequence ID" value="XM_014694572.1"/>
</dbReference>